<dbReference type="Proteomes" id="UP000286931">
    <property type="component" value="Unassembled WGS sequence"/>
</dbReference>
<reference evidence="1 2" key="1">
    <citation type="submission" date="2018-12" db="EMBL/GenBank/DDBJ databases">
        <title>Draft genome sequence of Embleya hyalina NBRC 13850T.</title>
        <authorList>
            <person name="Komaki H."/>
            <person name="Hosoyama A."/>
            <person name="Kimura A."/>
            <person name="Ichikawa N."/>
            <person name="Tamura T."/>
        </authorList>
    </citation>
    <scope>NUCLEOTIDE SEQUENCE [LARGE SCALE GENOMIC DNA]</scope>
    <source>
        <strain evidence="1 2">NBRC 13850</strain>
    </source>
</reference>
<name>A0A401YZP5_9ACTN</name>
<dbReference type="AlphaFoldDB" id="A0A401YZP5"/>
<gene>
    <name evidence="1" type="ORF">EHYA_07775</name>
</gene>
<dbReference type="EMBL" id="BIFH01000036">
    <property type="protein sequence ID" value="GCE00051.1"/>
    <property type="molecule type" value="Genomic_DNA"/>
</dbReference>
<evidence type="ECO:0000313" key="1">
    <source>
        <dbReference type="EMBL" id="GCE00051.1"/>
    </source>
</evidence>
<dbReference type="RefSeq" id="WP_126641792.1">
    <property type="nucleotide sequence ID" value="NZ_BIFH01000036.1"/>
</dbReference>
<accession>A0A401YZP5</accession>
<proteinExistence type="predicted"/>
<protein>
    <submittedName>
        <fullName evidence="1">Uncharacterized protein</fullName>
    </submittedName>
</protein>
<sequence>MTTMTVTVAEQARDIDRVPPPHPELEAAVDAALERWMRAGSARSMSPSPRRTAFEARATTEPEAWACWWRRFEPARERYDLPAIRGMILGLMAGYGLSRLIEGVPERSLTRRVCDVVGVLHRLNGRGEHELVSDLAGLALRRLETDGALAANPHHWAWDAAEDLRDLSAGLGELALGVR</sequence>
<comment type="caution">
    <text evidence="1">The sequence shown here is derived from an EMBL/GenBank/DDBJ whole genome shotgun (WGS) entry which is preliminary data.</text>
</comment>
<evidence type="ECO:0000313" key="2">
    <source>
        <dbReference type="Proteomes" id="UP000286931"/>
    </source>
</evidence>
<keyword evidence="2" id="KW-1185">Reference proteome</keyword>
<dbReference type="OrthoDB" id="4350405at2"/>
<organism evidence="1 2">
    <name type="scientific">Embleya hyalina</name>
    <dbReference type="NCBI Taxonomy" id="516124"/>
    <lineage>
        <taxon>Bacteria</taxon>
        <taxon>Bacillati</taxon>
        <taxon>Actinomycetota</taxon>
        <taxon>Actinomycetes</taxon>
        <taxon>Kitasatosporales</taxon>
        <taxon>Streptomycetaceae</taxon>
        <taxon>Embleya</taxon>
    </lineage>
</organism>